<dbReference type="HOGENOM" id="CLU_215996_0_0_9"/>
<dbReference type="AlphaFoldDB" id="F0IBK8"/>
<reference evidence="1 2" key="1">
    <citation type="submission" date="2011-02" db="EMBL/GenBank/DDBJ databases">
        <authorList>
            <person name="Muzny D."/>
            <person name="Qin X."/>
            <person name="Deng J."/>
            <person name="Jiang H."/>
            <person name="Liu Y."/>
            <person name="Qu J."/>
            <person name="Song X.-Z."/>
            <person name="Zhang L."/>
            <person name="Thornton R."/>
            <person name="Coyle M."/>
            <person name="Francisco L."/>
            <person name="Jackson L."/>
            <person name="Javaid M."/>
            <person name="Korchina V."/>
            <person name="Kovar C."/>
            <person name="Mata R."/>
            <person name="Mathew T."/>
            <person name="Ngo R."/>
            <person name="Nguyen L."/>
            <person name="Nguyen N."/>
            <person name="Okwuonu G."/>
            <person name="Ongeri F."/>
            <person name="Pham C."/>
            <person name="Simmons D."/>
            <person name="Wilczek-Boney K."/>
            <person name="Hale W."/>
            <person name="Jakkamsetti A."/>
            <person name="Pham P."/>
            <person name="Ruth R."/>
            <person name="San Lucas F."/>
            <person name="Warren J."/>
            <person name="Zhang J."/>
            <person name="Zhao Z."/>
            <person name="Zhou C."/>
            <person name="Zhu D."/>
            <person name="Lee S."/>
            <person name="Bess C."/>
            <person name="Blankenburg K."/>
            <person name="Forbes L."/>
            <person name="Fu Q."/>
            <person name="Gubbala S."/>
            <person name="Hirani K."/>
            <person name="Jayaseelan J.C."/>
            <person name="Lara F."/>
            <person name="Munidasa M."/>
            <person name="Palculict T."/>
            <person name="Patil S."/>
            <person name="Pu L.-L."/>
            <person name="Saada N."/>
            <person name="Tang L."/>
            <person name="Weissenberger G."/>
            <person name="Zhu Y."/>
            <person name="Hemphill L."/>
            <person name="Shang Y."/>
            <person name="Youmans B."/>
            <person name="Ayvaz T."/>
            <person name="Ross M."/>
            <person name="Santibanez J."/>
            <person name="Aqrawi P."/>
            <person name="Gross S."/>
            <person name="Joshi V."/>
            <person name="Fowler G."/>
            <person name="Nazareth L."/>
            <person name="Reid J."/>
            <person name="Worley K."/>
            <person name="Petrosino J."/>
            <person name="Highlander S."/>
            <person name="Gibbs R."/>
        </authorList>
    </citation>
    <scope>NUCLEOTIDE SEQUENCE [LARGE SCALE GENOMIC DNA]</scope>
    <source>
        <strain evidence="1 2">SK115</strain>
    </source>
</reference>
<comment type="caution">
    <text evidence="1">The sequence shown here is derived from an EMBL/GenBank/DDBJ whole genome shotgun (WGS) entry which is preliminary data.</text>
</comment>
<dbReference type="Proteomes" id="UP000003351">
    <property type="component" value="Unassembled WGS sequence"/>
</dbReference>
<organism evidence="1 2">
    <name type="scientific">Streptococcus sanguinis SK115</name>
    <dbReference type="NCBI Taxonomy" id="888810"/>
    <lineage>
        <taxon>Bacteria</taxon>
        <taxon>Bacillati</taxon>
        <taxon>Bacillota</taxon>
        <taxon>Bacilli</taxon>
        <taxon>Lactobacillales</taxon>
        <taxon>Streptococcaceae</taxon>
        <taxon>Streptococcus</taxon>
    </lineage>
</organism>
<name>F0IBK8_STRSA</name>
<evidence type="ECO:0000313" key="2">
    <source>
        <dbReference type="Proteomes" id="UP000003351"/>
    </source>
</evidence>
<dbReference type="EMBL" id="AEXW01000010">
    <property type="protein sequence ID" value="EGD30702.1"/>
    <property type="molecule type" value="Genomic_DNA"/>
</dbReference>
<protein>
    <submittedName>
        <fullName evidence="1">Uncharacterized protein</fullName>
    </submittedName>
</protein>
<proteinExistence type="predicted"/>
<sequence length="49" mass="6188">MNFRQILQLSLVLLSYFKNYNKILKIIQTQFLYYFYPKYYFYTSNLKTI</sequence>
<evidence type="ECO:0000313" key="1">
    <source>
        <dbReference type="EMBL" id="EGD30702.1"/>
    </source>
</evidence>
<gene>
    <name evidence="1" type="ORF">HMPREF9382_2193</name>
</gene>
<accession>F0IBK8</accession>